<dbReference type="EMBL" id="QYYA01000002">
    <property type="protein sequence ID" value="RJG18166.1"/>
    <property type="molecule type" value="Genomic_DNA"/>
</dbReference>
<comment type="similarity">
    <text evidence="2">Belongs to the RdgC family.</text>
</comment>
<dbReference type="Pfam" id="PF04381">
    <property type="entry name" value="RdgC"/>
    <property type="match status" value="1"/>
</dbReference>
<keyword evidence="4" id="KW-0963">Cytoplasm</keyword>
<dbReference type="InterPro" id="IPR007476">
    <property type="entry name" value="RdgC"/>
</dbReference>
<comment type="caution">
    <text evidence="6">The sequence shown here is derived from an EMBL/GenBank/DDBJ whole genome shotgun (WGS) entry which is preliminary data.</text>
</comment>
<reference evidence="6 7" key="1">
    <citation type="submission" date="2018-09" db="EMBL/GenBank/DDBJ databases">
        <title>Alcanivorax profundi sp. nov., isolated from 1000 m-depth seawater of the Mariana Trench.</title>
        <authorList>
            <person name="Liu J."/>
        </authorList>
    </citation>
    <scope>NUCLEOTIDE SEQUENCE [LARGE SCALE GENOMIC DNA]</scope>
    <source>
        <strain evidence="6 7">MTEO17</strain>
    </source>
</reference>
<keyword evidence="5" id="KW-0233">DNA recombination</keyword>
<accession>A0A418XYR4</accession>
<dbReference type="OrthoDB" id="5290530at2"/>
<gene>
    <name evidence="6" type="ORF">D4A39_06700</name>
</gene>
<evidence type="ECO:0000313" key="7">
    <source>
        <dbReference type="Proteomes" id="UP000283734"/>
    </source>
</evidence>
<evidence type="ECO:0000256" key="4">
    <source>
        <dbReference type="ARBA" id="ARBA00022490"/>
    </source>
</evidence>
<dbReference type="NCBIfam" id="NF001464">
    <property type="entry name" value="PRK00321.1-5"/>
    <property type="match status" value="1"/>
</dbReference>
<sequence>MWIKNLIVYLGDDAFSFSVGELDQILADNRCQPCGSQTLSTEGFVPPLKGQDPMVYAVEGFIYCTYQQTTRLLPGPVIKELLDEKVEHIQDEEGRKVGRKEKAELKEQITFELMPRAFTRSRRTNLLIDTQRKRVLVDASSATRAEEVVACLRKAIGTLPVAYPAPNSAPYTSYSNWLRDTKLLPEGFTLGDRCELKGTKDEGAAVKFTAVDLGQEEILAHLETGMVVTRINLAWQDSLELDVNDKLEIKRIKALDVLQENIDTLDADDAVAELEARISLQGSVLREALDGLFGYFEVNPA</sequence>
<dbReference type="AlphaFoldDB" id="A0A418XYR4"/>
<evidence type="ECO:0000256" key="1">
    <source>
        <dbReference type="ARBA" id="ARBA00004453"/>
    </source>
</evidence>
<evidence type="ECO:0000256" key="5">
    <source>
        <dbReference type="ARBA" id="ARBA00023172"/>
    </source>
</evidence>
<protein>
    <recommendedName>
        <fullName evidence="3">Recombination-associated protein RdgC</fullName>
    </recommendedName>
</protein>
<keyword evidence="7" id="KW-1185">Reference proteome</keyword>
<proteinExistence type="inferred from homology"/>
<dbReference type="GO" id="GO:0000018">
    <property type="term" value="P:regulation of DNA recombination"/>
    <property type="evidence" value="ECO:0007669"/>
    <property type="project" value="TreeGrafter"/>
</dbReference>
<dbReference type="GO" id="GO:0043590">
    <property type="term" value="C:bacterial nucleoid"/>
    <property type="evidence" value="ECO:0007669"/>
    <property type="project" value="TreeGrafter"/>
</dbReference>
<organism evidence="6 7">
    <name type="scientific">Alcanivorax profundi</name>
    <dbReference type="NCBI Taxonomy" id="2338368"/>
    <lineage>
        <taxon>Bacteria</taxon>
        <taxon>Pseudomonadati</taxon>
        <taxon>Pseudomonadota</taxon>
        <taxon>Gammaproteobacteria</taxon>
        <taxon>Oceanospirillales</taxon>
        <taxon>Alcanivoracaceae</taxon>
        <taxon>Alcanivorax</taxon>
    </lineage>
</organism>
<dbReference type="PANTHER" id="PTHR38103">
    <property type="entry name" value="RECOMBINATION-ASSOCIATED PROTEIN RDGC"/>
    <property type="match status" value="1"/>
</dbReference>
<evidence type="ECO:0000256" key="2">
    <source>
        <dbReference type="ARBA" id="ARBA00008657"/>
    </source>
</evidence>
<evidence type="ECO:0000256" key="3">
    <source>
        <dbReference type="ARBA" id="ARBA00022296"/>
    </source>
</evidence>
<evidence type="ECO:0000313" key="6">
    <source>
        <dbReference type="EMBL" id="RJG18166.1"/>
    </source>
</evidence>
<name>A0A418XYR4_9GAMM</name>
<dbReference type="Proteomes" id="UP000283734">
    <property type="component" value="Unassembled WGS sequence"/>
</dbReference>
<dbReference type="PANTHER" id="PTHR38103:SF1">
    <property type="entry name" value="RECOMBINATION-ASSOCIATED PROTEIN RDGC"/>
    <property type="match status" value="1"/>
</dbReference>
<dbReference type="GO" id="GO:0003690">
    <property type="term" value="F:double-stranded DNA binding"/>
    <property type="evidence" value="ECO:0007669"/>
    <property type="project" value="TreeGrafter"/>
</dbReference>
<dbReference type="RefSeq" id="WP_119917734.1">
    <property type="nucleotide sequence ID" value="NZ_QYYA01000002.1"/>
</dbReference>
<dbReference type="GO" id="GO:0006310">
    <property type="term" value="P:DNA recombination"/>
    <property type="evidence" value="ECO:0007669"/>
    <property type="project" value="UniProtKB-KW"/>
</dbReference>
<comment type="subcellular location">
    <subcellularLocation>
        <location evidence="1">Cytoplasm</location>
        <location evidence="1">Nucleoid</location>
    </subcellularLocation>
</comment>